<evidence type="ECO:0000313" key="1">
    <source>
        <dbReference type="EMBL" id="CAD8142281.1"/>
    </source>
</evidence>
<dbReference type="AlphaFoldDB" id="A0A8S1SLD9"/>
<organism evidence="1 2">
    <name type="scientific">Paramecium pentaurelia</name>
    <dbReference type="NCBI Taxonomy" id="43138"/>
    <lineage>
        <taxon>Eukaryota</taxon>
        <taxon>Sar</taxon>
        <taxon>Alveolata</taxon>
        <taxon>Ciliophora</taxon>
        <taxon>Intramacronucleata</taxon>
        <taxon>Oligohymenophorea</taxon>
        <taxon>Peniculida</taxon>
        <taxon>Parameciidae</taxon>
        <taxon>Paramecium</taxon>
    </lineage>
</organism>
<keyword evidence="2" id="KW-1185">Reference proteome</keyword>
<protein>
    <submittedName>
        <fullName evidence="1">Uncharacterized protein</fullName>
    </submittedName>
</protein>
<comment type="caution">
    <text evidence="1">The sequence shown here is derived from an EMBL/GenBank/DDBJ whole genome shotgun (WGS) entry which is preliminary data.</text>
</comment>
<dbReference type="Proteomes" id="UP000689195">
    <property type="component" value="Unassembled WGS sequence"/>
</dbReference>
<sequence length="418" mass="49140">MEAIMKKLGNGELFGKIIYQMLEVYMMRMDQSKEVGQILDLNTGMNVKQLMLDLTKMGKKLVNGIFYLKTKFMVEVNMMKKVIQKLDNGLNYMRIFGINVKLLKLENIKMEIGQEDGIFYLKITFWVEEFMNLVLKLVNGQICIKIFKIVAKQYKKENIKMELDMVNGKHYLENIQMKNLKQCFLCYKISFSGLETYDQEQGINKVDLHRNFNLWCQVISKGVFKQDKRYGNWDILYRYSSKHQFETIGGGLYDMKNGEKNGKWIELHEHFKTDLCEIIYLGEYIDGRKAGRWNIKFRVDSDQDFETIGGGLYDDLNGQKIGEWIDLHENYDRDWCQIKYKGIYKNGIKNGKWDIHFRVAVDEEFIVIGGGHYNGNNGLKQGEWLDLHPNFSCHNQIMLKGQYQNGECQGNFTELKLE</sequence>
<name>A0A8S1SLD9_9CILI</name>
<dbReference type="PANTHER" id="PTHR33706">
    <property type="entry name" value="MORN VARIANT REPEAT PROTEIN"/>
    <property type="match status" value="1"/>
</dbReference>
<dbReference type="PANTHER" id="PTHR33706:SF1">
    <property type="entry name" value="TPR REPEAT PROTEIN"/>
    <property type="match status" value="1"/>
</dbReference>
<accession>A0A8S1SLD9</accession>
<proteinExistence type="predicted"/>
<reference evidence="1" key="1">
    <citation type="submission" date="2021-01" db="EMBL/GenBank/DDBJ databases">
        <authorList>
            <consortium name="Genoscope - CEA"/>
            <person name="William W."/>
        </authorList>
    </citation>
    <scope>NUCLEOTIDE SEQUENCE</scope>
</reference>
<evidence type="ECO:0000313" key="2">
    <source>
        <dbReference type="Proteomes" id="UP000689195"/>
    </source>
</evidence>
<gene>
    <name evidence="1" type="ORF">PPENT_87.1.T0110061</name>
</gene>
<dbReference type="EMBL" id="CAJJDO010000011">
    <property type="protein sequence ID" value="CAD8142281.1"/>
    <property type="molecule type" value="Genomic_DNA"/>
</dbReference>
<dbReference type="OrthoDB" id="10478940at2759"/>